<accession>A0ACC2LVG9</accession>
<gene>
    <name evidence="1" type="ORF">MRB53_011617</name>
</gene>
<comment type="caution">
    <text evidence="1">The sequence shown here is derived from an EMBL/GenBank/DDBJ whole genome shotgun (WGS) entry which is preliminary data.</text>
</comment>
<proteinExistence type="predicted"/>
<name>A0ACC2LVG9_PERAE</name>
<keyword evidence="2" id="KW-1185">Reference proteome</keyword>
<sequence>MAKKKIEADMSKKKKKKKSTKKFLSASNAISMKSKKDNSSSNSNPFETIWSRRKFDILGKKRKGEERRIGLARSLSIQKRRKTLLKEYEQSGKSSVFMDKRIGEQNEALGEFDKAILRFQRERQSKLSKKSKFDLSDGEEEDFSAITRRDDFEDEMPLDDEDDDVVVNETEKNASIFNAANNPLESSLLEEDENKHKTKKQVMEEIILKSKFYKAQKVRDKEEDQHLLEQLDKDFTSLAESEALLSLTQPSKINSLKALLNKSNTKESEGFSALANRESSKQEQPDAYDRLVKEMVLDMRARPSDRIKTPEEIAQEERERLEQLEEERQKRMLEVDDSDDEDSEGGDDFNRPQPRKFKSVSGDDLGDSFSVGDELPKKRGWVDEILGSKVVGNLRNENADSSEDAESDHNDDDQDEDSEKDNIDEEGSSDDGENEEISGDVDGDMGNMLSMEDWEQSDDDDASNDFEEDEAIEEKIPRKVKDDNIKKIKIEKKDSPNARERNASRKTHPSKEGSLPFVIEAPNSLEELFLLLNNRSDAEVIEAINRIRAYNAIRLAAENRKKMQVFYGVLLQYFAVLANQKPLNFRLMNLLVKPLMEMSVETPYFAAICARQRILRIRTQFCEDIKNSEKSSWPSLKTLFLFRLWSMIFPCSDFRHVVMTPAILLMCEYLMRCPIISGRDIAVGSFLCNMVLSVTMQSRKFCPEALIFLQTLLMSVSETESVLHENSQWYYFTEIKILKPWLHIRGPVDDIDPLDFLLVMDMPADSLYFSSDSFRASVLVCVVETLRGFVNIYGELSSFPETFLPISTLMHKLVKQESIPDLLRDKMTDVAELIQKKVNEHQMLRRPLQMRKQKPMPIKLLNPKFEENFVKGRDYDPDRERAERKKLKKLIKSEAKGAARELRKDNYFLFEEKEKARSLLEDERAEKYGKALAFLQEQEHAFKSGQLGKVLLNLSRSFRSQQQCAPSLM</sequence>
<dbReference type="Proteomes" id="UP001234297">
    <property type="component" value="Chromosome 3"/>
</dbReference>
<reference evidence="1 2" key="1">
    <citation type="journal article" date="2022" name="Hortic Res">
        <title>A haplotype resolved chromosomal level avocado genome allows analysis of novel avocado genes.</title>
        <authorList>
            <person name="Nath O."/>
            <person name="Fletcher S.J."/>
            <person name="Hayward A."/>
            <person name="Shaw L.M."/>
            <person name="Masouleh A.K."/>
            <person name="Furtado A."/>
            <person name="Henry R.J."/>
            <person name="Mitter N."/>
        </authorList>
    </citation>
    <scope>NUCLEOTIDE SEQUENCE [LARGE SCALE GENOMIC DNA]</scope>
    <source>
        <strain evidence="2">cv. Hass</strain>
    </source>
</reference>
<evidence type="ECO:0000313" key="1">
    <source>
        <dbReference type="EMBL" id="KAJ8637350.1"/>
    </source>
</evidence>
<dbReference type="EMBL" id="CM056811">
    <property type="protein sequence ID" value="KAJ8637350.1"/>
    <property type="molecule type" value="Genomic_DNA"/>
</dbReference>
<protein>
    <submittedName>
        <fullName evidence="1">Uncharacterized protein</fullName>
    </submittedName>
</protein>
<evidence type="ECO:0000313" key="2">
    <source>
        <dbReference type="Proteomes" id="UP001234297"/>
    </source>
</evidence>
<organism evidence="1 2">
    <name type="scientific">Persea americana</name>
    <name type="common">Avocado</name>
    <dbReference type="NCBI Taxonomy" id="3435"/>
    <lineage>
        <taxon>Eukaryota</taxon>
        <taxon>Viridiplantae</taxon>
        <taxon>Streptophyta</taxon>
        <taxon>Embryophyta</taxon>
        <taxon>Tracheophyta</taxon>
        <taxon>Spermatophyta</taxon>
        <taxon>Magnoliopsida</taxon>
        <taxon>Magnoliidae</taxon>
        <taxon>Laurales</taxon>
        <taxon>Lauraceae</taxon>
        <taxon>Persea</taxon>
    </lineage>
</organism>